<dbReference type="PRINTS" id="PR00469">
    <property type="entry name" value="PNDRDTASEII"/>
</dbReference>
<sequence>MTQEIIYDSVVIGGGQSGLASAWFLQREGLDFVVLEQSGNLGSWAHYYDSLQLFSPARYSSLPGYPFPGDPEKYPSRDEVVQYLRAYADHFQFPVRYHTRVERVEKKGELFRLTTAGQEILQTRSVLCASGPFRKPYLPSLPGMKQFQGTVLHSLHYRHAEEYRGRSIAVVGAGNSAVQIAYELAQLAEVTLATRRPVQFTPQVFLGRDIHYWTHLLRLDQSRLGKWLLQSRSSGVLDTGRYKAAIEAKTLRQRPMFQSFGERGVYWEDGSYEDLDTVIFATGFVPSFPYLIDPGVLDESGSPIHKHGISLNCKGLYFVGLPWQSSLASATIRGAGPDAKTVVQELLLHLNVAPSPFQKRSCCQSGRKTPLRL</sequence>
<evidence type="ECO:0000313" key="2">
    <source>
        <dbReference type="EMBL" id="AFC28211.1"/>
    </source>
</evidence>
<dbReference type="GO" id="GO:0004497">
    <property type="term" value="F:monooxygenase activity"/>
    <property type="evidence" value="ECO:0007669"/>
    <property type="project" value="TreeGrafter"/>
</dbReference>
<dbReference type="AlphaFoldDB" id="H6N9Q4"/>
<dbReference type="PANTHER" id="PTHR43539:SF78">
    <property type="entry name" value="FLAVIN-CONTAINING MONOOXYGENASE"/>
    <property type="match status" value="1"/>
</dbReference>
<dbReference type="PANTHER" id="PTHR43539">
    <property type="entry name" value="FLAVIN-BINDING MONOOXYGENASE-LIKE PROTEIN (AFU_ORTHOLOGUE AFUA_4G09220)"/>
    <property type="match status" value="1"/>
</dbReference>
<keyword evidence="3" id="KW-1185">Reference proteome</keyword>
<dbReference type="RefSeq" id="WP_014368846.1">
    <property type="nucleotide sequence ID" value="NC_016935.1"/>
</dbReference>
<gene>
    <name evidence="2" type="ORF">PM3016_1281</name>
</gene>
<protein>
    <recommendedName>
        <fullName evidence="4">Monooxygenase</fullName>
    </recommendedName>
</protein>
<proteinExistence type="predicted"/>
<dbReference type="EMBL" id="CP003235">
    <property type="protein sequence ID" value="AFC28211.1"/>
    <property type="molecule type" value="Genomic_DNA"/>
</dbReference>
<evidence type="ECO:0000256" key="1">
    <source>
        <dbReference type="ARBA" id="ARBA00023002"/>
    </source>
</evidence>
<name>H6N9Q4_9BACL</name>
<dbReference type="Proteomes" id="UP000007523">
    <property type="component" value="Chromosome"/>
</dbReference>
<reference evidence="2 3" key="1">
    <citation type="journal article" date="2012" name="J. Bacteriol.">
        <title>Complete Genome Sequence of Paenibacillus mucilaginosus 3016, a Bacterium Functional as Microbial Fertilizer.</title>
        <authorList>
            <person name="Ma M."/>
            <person name="Wang Z."/>
            <person name="Li L."/>
            <person name="Jiang X."/>
            <person name="Guan D."/>
            <person name="Cao F."/>
            <person name="Chen H."/>
            <person name="Wang X."/>
            <person name="Shen D."/>
            <person name="Du B."/>
            <person name="Li J."/>
        </authorList>
    </citation>
    <scope>NUCLEOTIDE SEQUENCE [LARGE SCALE GENOMIC DNA]</scope>
    <source>
        <strain evidence="2 3">3016</strain>
    </source>
</reference>
<dbReference type="STRING" id="1116391.PM3016_1281"/>
<accession>H6N9Q4</accession>
<dbReference type="KEGG" id="pmq:PM3016_1281"/>
<dbReference type="HOGENOM" id="CLU_006909_1_0_9"/>
<organism evidence="2 3">
    <name type="scientific">Paenibacillus mucilaginosus 3016</name>
    <dbReference type="NCBI Taxonomy" id="1116391"/>
    <lineage>
        <taxon>Bacteria</taxon>
        <taxon>Bacillati</taxon>
        <taxon>Bacillota</taxon>
        <taxon>Bacilli</taxon>
        <taxon>Bacillales</taxon>
        <taxon>Paenibacillaceae</taxon>
        <taxon>Paenibacillus</taxon>
    </lineage>
</organism>
<dbReference type="Pfam" id="PF13738">
    <property type="entry name" value="Pyr_redox_3"/>
    <property type="match status" value="1"/>
</dbReference>
<dbReference type="InterPro" id="IPR036188">
    <property type="entry name" value="FAD/NAD-bd_sf"/>
</dbReference>
<dbReference type="SUPFAM" id="SSF51905">
    <property type="entry name" value="FAD/NAD(P)-binding domain"/>
    <property type="match status" value="2"/>
</dbReference>
<dbReference type="GO" id="GO:0050660">
    <property type="term" value="F:flavin adenine dinucleotide binding"/>
    <property type="evidence" value="ECO:0007669"/>
    <property type="project" value="TreeGrafter"/>
</dbReference>
<dbReference type="PRINTS" id="PR00368">
    <property type="entry name" value="FADPNR"/>
</dbReference>
<keyword evidence="1" id="KW-0560">Oxidoreductase</keyword>
<evidence type="ECO:0008006" key="4">
    <source>
        <dbReference type="Google" id="ProtNLM"/>
    </source>
</evidence>
<dbReference type="Gene3D" id="3.50.50.60">
    <property type="entry name" value="FAD/NAD(P)-binding domain"/>
    <property type="match status" value="1"/>
</dbReference>
<evidence type="ECO:0000313" key="3">
    <source>
        <dbReference type="Proteomes" id="UP000007523"/>
    </source>
</evidence>
<dbReference type="InterPro" id="IPR050982">
    <property type="entry name" value="Auxin_biosynth/cation_transpt"/>
</dbReference>